<feature type="domain" description="Oxidoreductase molybdopterin-binding" evidence="1">
    <location>
        <begin position="89"/>
        <end position="224"/>
    </location>
</feature>
<name>A0ABR5YA00_9SPHN</name>
<dbReference type="InterPro" id="IPR000572">
    <property type="entry name" value="OxRdtase_Mopterin-bd_dom"/>
</dbReference>
<dbReference type="InterPro" id="IPR036374">
    <property type="entry name" value="OxRdtase_Mopterin-bd_sf"/>
</dbReference>
<evidence type="ECO:0000313" key="2">
    <source>
        <dbReference type="EMBL" id="KZE11636.1"/>
    </source>
</evidence>
<evidence type="ECO:0000313" key="3">
    <source>
        <dbReference type="Proteomes" id="UP000076609"/>
    </source>
</evidence>
<comment type="caution">
    <text evidence="2">The sequence shown here is derived from an EMBL/GenBank/DDBJ whole genome shotgun (WGS) entry which is preliminary data.</text>
</comment>
<evidence type="ECO:0000259" key="1">
    <source>
        <dbReference type="Pfam" id="PF00174"/>
    </source>
</evidence>
<dbReference type="Gene3D" id="3.90.420.10">
    <property type="entry name" value="Oxidoreductase, molybdopterin-binding domain"/>
    <property type="match status" value="1"/>
</dbReference>
<dbReference type="Pfam" id="PF00174">
    <property type="entry name" value="Oxidored_molyb"/>
    <property type="match status" value="1"/>
</dbReference>
<gene>
    <name evidence="2" type="ORF">AVT10_05205</name>
</gene>
<dbReference type="PANTHER" id="PTHR43032">
    <property type="entry name" value="PROTEIN-METHIONINE-SULFOXIDE REDUCTASE"/>
    <property type="match status" value="1"/>
</dbReference>
<sequence>MSRLISRRSALVVGAGGLVAACDRVAQLPTAQSVLGGAEDVHRGLQRAITARDALAVEYRPDQRSPIFRANGTNNPNTPDYNAHAANRFADWRVTIDGLVARPLSLRLDQIRSMPSRQQITRHDCVEGWSAIGKWTGPRLSRLLDLAGLRPDARYLVFHCADAIGGRPYYESIDLVDAFHPQTILAWALNDRLLGVPNGAPLRLRVERQLGYKHAKYVQRIEAVASLGGIAGGKGGFWEDVAGYDWYAGI</sequence>
<proteinExistence type="predicted"/>
<dbReference type="EMBL" id="LQQO01000034">
    <property type="protein sequence ID" value="KZE11636.1"/>
    <property type="molecule type" value="Genomic_DNA"/>
</dbReference>
<reference evidence="3" key="1">
    <citation type="submission" date="2016-01" db="EMBL/GenBank/DDBJ databases">
        <title>Draft genome of Chromobacterium sp. F49.</title>
        <authorList>
            <person name="Hong K.W."/>
        </authorList>
    </citation>
    <scope>NUCLEOTIDE SEQUENCE [LARGE SCALE GENOMIC DNA]</scope>
    <source>
        <strain evidence="3">CN3</strain>
    </source>
</reference>
<dbReference type="PROSITE" id="PS51257">
    <property type="entry name" value="PROKAR_LIPOPROTEIN"/>
    <property type="match status" value="1"/>
</dbReference>
<dbReference type="RefSeq" id="WP_066692392.1">
    <property type="nucleotide sequence ID" value="NZ_CP117025.1"/>
</dbReference>
<dbReference type="Proteomes" id="UP000076609">
    <property type="component" value="Unassembled WGS sequence"/>
</dbReference>
<organism evidence="2 3">
    <name type="scientific">Sphingomonas hankookensis</name>
    <dbReference type="NCBI Taxonomy" id="563996"/>
    <lineage>
        <taxon>Bacteria</taxon>
        <taxon>Pseudomonadati</taxon>
        <taxon>Pseudomonadota</taxon>
        <taxon>Alphaproteobacteria</taxon>
        <taxon>Sphingomonadales</taxon>
        <taxon>Sphingomonadaceae</taxon>
        <taxon>Sphingomonas</taxon>
    </lineage>
</organism>
<dbReference type="SUPFAM" id="SSF56524">
    <property type="entry name" value="Oxidoreductase molybdopterin-binding domain"/>
    <property type="match status" value="1"/>
</dbReference>
<protein>
    <submittedName>
        <fullName evidence="2">Molybdopterin-binding protein</fullName>
    </submittedName>
</protein>
<keyword evidence="3" id="KW-1185">Reference proteome</keyword>
<accession>A0ABR5YA00</accession>
<dbReference type="PANTHER" id="PTHR43032:SF2">
    <property type="entry name" value="BLL0505 PROTEIN"/>
    <property type="match status" value="1"/>
</dbReference>